<evidence type="ECO:0000259" key="2">
    <source>
        <dbReference type="Pfam" id="PF23189"/>
    </source>
</evidence>
<dbReference type="Pfam" id="PF06792">
    <property type="entry name" value="UPF0261"/>
    <property type="match status" value="1"/>
</dbReference>
<dbReference type="OrthoDB" id="9776369at2"/>
<dbReference type="InterPro" id="IPR051353">
    <property type="entry name" value="Tobamovirus_resist_UPF0261"/>
</dbReference>
<organism evidence="3 4">
    <name type="scientific">Faecalicatena contorta</name>
    <dbReference type="NCBI Taxonomy" id="39482"/>
    <lineage>
        <taxon>Bacteria</taxon>
        <taxon>Bacillati</taxon>
        <taxon>Bacillota</taxon>
        <taxon>Clostridia</taxon>
        <taxon>Lachnospirales</taxon>
        <taxon>Lachnospiraceae</taxon>
        <taxon>Faecalicatena</taxon>
    </lineage>
</organism>
<dbReference type="Gene3D" id="3.40.50.12020">
    <property type="entry name" value="Uncharacterised protein family UPF0261, NN domain"/>
    <property type="match status" value="1"/>
</dbReference>
<feature type="domain" description="UPF0261" evidence="2">
    <location>
        <begin position="186"/>
        <end position="400"/>
    </location>
</feature>
<reference evidence="4" key="1">
    <citation type="submission" date="2017-07" db="EMBL/GenBank/DDBJ databases">
        <authorList>
            <person name="Varghese N."/>
            <person name="Submissions S."/>
        </authorList>
    </citation>
    <scope>NUCLEOTIDE SEQUENCE [LARGE SCALE GENOMIC DNA]</scope>
    <source>
        <strain evidence="4">NLAE-zl-C134</strain>
    </source>
</reference>
<gene>
    <name evidence="3" type="ORF">SAMN05216529_10623</name>
</gene>
<dbReference type="Proteomes" id="UP000254051">
    <property type="component" value="Unassembled WGS sequence"/>
</dbReference>
<evidence type="ECO:0000313" key="3">
    <source>
        <dbReference type="EMBL" id="SUQ14333.1"/>
    </source>
</evidence>
<dbReference type="InterPro" id="IPR008322">
    <property type="entry name" value="UPF0261"/>
</dbReference>
<evidence type="ECO:0000313" key="4">
    <source>
        <dbReference type="Proteomes" id="UP000254051"/>
    </source>
</evidence>
<keyword evidence="4" id="KW-1185">Reference proteome</keyword>
<sequence>MKTIAVIESCDTKYREVEYMRECITSQGVQALVIDVATGPGSSYGYDISREAVAESYGTSWAEFEPKTKSEKISFMMDACAAFVEKLFRENRIQGVLSAGGLQNTVMATNAMKRLPIGFPKVMATTVASGRRMFQDVVGDKDIVVIPSICDFTGMNIVTRQILDNACACCAGMVKAAGKILQKGSKPVIGVTLMGITNTGACAAVDELERLGMEVIGFHATGTGGAIMEQMAADGLIDGILDLTTHEITQEYFKGGFSFGEDVKYRLVKGVQKKVPLVVSVGGLDFIDFSVEEFPPRMEQRIYMYHNATTAHIKLLPDEAEITTARFVERLEKIDYPVKLLLPTEGMRHNTREGEELYYKEVDDVIFRKIKELKNDNIQTITIPGNLDTKEWGVQAAHYMIDELRERGVIGDEVKY</sequence>
<dbReference type="RefSeq" id="WP_109711526.1">
    <property type="nucleotide sequence ID" value="NZ_QGDS01000006.1"/>
</dbReference>
<dbReference type="EMBL" id="UHJJ01000006">
    <property type="protein sequence ID" value="SUQ14333.1"/>
    <property type="molecule type" value="Genomic_DNA"/>
</dbReference>
<evidence type="ECO:0000259" key="1">
    <source>
        <dbReference type="Pfam" id="PF06792"/>
    </source>
</evidence>
<dbReference type="Pfam" id="PF23189">
    <property type="entry name" value="UPF0261_C"/>
    <property type="match status" value="1"/>
</dbReference>
<protein>
    <submittedName>
        <fullName evidence="3">Uncharacterized protein, UPF0261 family</fullName>
    </submittedName>
</protein>
<proteinExistence type="predicted"/>
<dbReference type="InterPro" id="IPR056778">
    <property type="entry name" value="UPF0261_C"/>
</dbReference>
<dbReference type="PIRSF" id="PIRSF033271">
    <property type="entry name" value="UCP033271"/>
    <property type="match status" value="1"/>
</dbReference>
<feature type="domain" description="UPF0261" evidence="1">
    <location>
        <begin position="2"/>
        <end position="177"/>
    </location>
</feature>
<dbReference type="CDD" id="cd15488">
    <property type="entry name" value="Tm-1-like"/>
    <property type="match status" value="1"/>
</dbReference>
<dbReference type="PANTHER" id="PTHR31862">
    <property type="entry name" value="UPF0261 DOMAIN PROTEIN (AFU_ORTHOLOGUE AFUA_1G10120)"/>
    <property type="match status" value="1"/>
</dbReference>
<dbReference type="AlphaFoldDB" id="A0A315ZVR3"/>
<name>A0A315ZVR3_9FIRM</name>
<dbReference type="Gene3D" id="3.40.50.12030">
    <property type="entry name" value="Uncharacterised protein family UPF0261, NC domain"/>
    <property type="match status" value="1"/>
</dbReference>
<accession>A0A315ZVR3</accession>
<dbReference type="InterPro" id="IPR044122">
    <property type="entry name" value="UPF0261_N"/>
</dbReference>
<dbReference type="PANTHER" id="PTHR31862:SF1">
    <property type="entry name" value="UPF0261 DOMAIN PROTEIN (AFU_ORTHOLOGUE AFUA_1G10120)"/>
    <property type="match status" value="1"/>
</dbReference>